<name>A0ABS7Z4Z0_9SPHI</name>
<evidence type="ECO:0000313" key="1">
    <source>
        <dbReference type="EMBL" id="MCA5005209.1"/>
    </source>
</evidence>
<organism evidence="1 2">
    <name type="scientific">Sphingobacterium bovistauri</name>
    <dbReference type="NCBI Taxonomy" id="2781959"/>
    <lineage>
        <taxon>Bacteria</taxon>
        <taxon>Pseudomonadati</taxon>
        <taxon>Bacteroidota</taxon>
        <taxon>Sphingobacteriia</taxon>
        <taxon>Sphingobacteriales</taxon>
        <taxon>Sphingobacteriaceae</taxon>
        <taxon>Sphingobacterium</taxon>
    </lineage>
</organism>
<gene>
    <name evidence="1" type="ORF">IPZ78_08595</name>
</gene>
<dbReference type="EMBL" id="JADEYP010000013">
    <property type="protein sequence ID" value="MCA5005209.1"/>
    <property type="molecule type" value="Genomic_DNA"/>
</dbReference>
<keyword evidence="2" id="KW-1185">Reference proteome</keyword>
<proteinExistence type="predicted"/>
<comment type="caution">
    <text evidence="1">The sequence shown here is derived from an EMBL/GenBank/DDBJ whole genome shotgun (WGS) entry which is preliminary data.</text>
</comment>
<protein>
    <submittedName>
        <fullName evidence="1">Uncharacterized protein</fullName>
    </submittedName>
</protein>
<evidence type="ECO:0000313" key="2">
    <source>
        <dbReference type="Proteomes" id="UP001165302"/>
    </source>
</evidence>
<reference evidence="1" key="1">
    <citation type="submission" date="2020-10" db="EMBL/GenBank/DDBJ databases">
        <authorList>
            <person name="Lu T."/>
            <person name="Wang Q."/>
            <person name="Han X."/>
        </authorList>
    </citation>
    <scope>NUCLEOTIDE SEQUENCE</scope>
    <source>
        <strain evidence="1">WQ 366</strain>
    </source>
</reference>
<dbReference type="Proteomes" id="UP001165302">
    <property type="component" value="Unassembled WGS sequence"/>
</dbReference>
<sequence length="204" mass="23625">MMKETINELLNKLDESLNSSSLYLFFEEENTVNYTISDFLLEKFKSGEFHQALVQSDCDRGFDNYVELLIENDVLRRKVLSGTTYNGETNLALYPISEADAKKYIIELLTGNGQNFSKTINGKFVSIEEAEILTNHFFQFFEPSKEEVLFYQVIPNFLWKVNDIDENLAHLGFFEGHHKDFVLIIQSTKKQKINLHILLTNGYG</sequence>
<dbReference type="RefSeq" id="WP_225552721.1">
    <property type="nucleotide sequence ID" value="NZ_JADEYP010000013.1"/>
</dbReference>
<accession>A0ABS7Z4Z0</accession>